<gene>
    <name evidence="1" type="ORF">GCM10017056_41420</name>
</gene>
<organism evidence="1 2">
    <name type="scientific">Seohaeicola zhoushanensis</name>
    <dbReference type="NCBI Taxonomy" id="1569283"/>
    <lineage>
        <taxon>Bacteria</taxon>
        <taxon>Pseudomonadati</taxon>
        <taxon>Pseudomonadota</taxon>
        <taxon>Alphaproteobacteria</taxon>
        <taxon>Rhodobacterales</taxon>
        <taxon>Roseobacteraceae</taxon>
        <taxon>Seohaeicola</taxon>
    </lineage>
</organism>
<reference evidence="1" key="1">
    <citation type="journal article" date="2014" name="Int. J. Syst. Evol. Microbiol.">
        <title>Complete genome sequence of Corynebacterium casei LMG S-19264T (=DSM 44701T), isolated from a smear-ripened cheese.</title>
        <authorList>
            <consortium name="US DOE Joint Genome Institute (JGI-PGF)"/>
            <person name="Walter F."/>
            <person name="Albersmeier A."/>
            <person name="Kalinowski J."/>
            <person name="Ruckert C."/>
        </authorList>
    </citation>
    <scope>NUCLEOTIDE SEQUENCE</scope>
    <source>
        <strain evidence="1">KCTC 42650</strain>
    </source>
</reference>
<dbReference type="AlphaFoldDB" id="A0A8J3H1M6"/>
<name>A0A8J3H1M6_9RHOB</name>
<dbReference type="Proteomes" id="UP000626220">
    <property type="component" value="Unassembled WGS sequence"/>
</dbReference>
<evidence type="ECO:0000313" key="1">
    <source>
        <dbReference type="EMBL" id="GHF65930.1"/>
    </source>
</evidence>
<protein>
    <submittedName>
        <fullName evidence="1">Uncharacterized protein</fullName>
    </submittedName>
</protein>
<comment type="caution">
    <text evidence="1">The sequence shown here is derived from an EMBL/GenBank/DDBJ whole genome shotgun (WGS) entry which is preliminary data.</text>
</comment>
<dbReference type="RefSeq" id="WP_189682033.1">
    <property type="nucleotide sequence ID" value="NZ_BNCJ01000017.1"/>
</dbReference>
<evidence type="ECO:0000313" key="2">
    <source>
        <dbReference type="Proteomes" id="UP000626220"/>
    </source>
</evidence>
<sequence length="126" mass="14498">MSDEILNTQQRDAIGTLLTELRSEISHGYRRRQGENWFMQRALKGDSMELAEEIRCHDDVEELIKNDDLPDSLIRNEAMQDFIGFVDAEATRNWTQAYDTETADLIIEGFIEAARSTGARPAMFNR</sequence>
<keyword evidence="2" id="KW-1185">Reference proteome</keyword>
<dbReference type="EMBL" id="BNCJ01000017">
    <property type="protein sequence ID" value="GHF65930.1"/>
    <property type="molecule type" value="Genomic_DNA"/>
</dbReference>
<reference evidence="1" key="2">
    <citation type="submission" date="2020-09" db="EMBL/GenBank/DDBJ databases">
        <authorList>
            <person name="Sun Q."/>
            <person name="Kim S."/>
        </authorList>
    </citation>
    <scope>NUCLEOTIDE SEQUENCE</scope>
    <source>
        <strain evidence="1">KCTC 42650</strain>
    </source>
</reference>
<proteinExistence type="predicted"/>
<accession>A0A8J3H1M6</accession>